<evidence type="ECO:0000256" key="2">
    <source>
        <dbReference type="ARBA" id="ARBA00009359"/>
    </source>
</evidence>
<evidence type="ECO:0000313" key="8">
    <source>
        <dbReference type="EMBL" id="ETN46863.1"/>
    </source>
</evidence>
<dbReference type="GeneID" id="19968391"/>
<keyword evidence="6" id="KW-0539">Nucleus</keyword>
<dbReference type="GO" id="GO:0000712">
    <property type="term" value="P:resolution of meiotic recombination intermediates"/>
    <property type="evidence" value="ECO:0007669"/>
    <property type="project" value="TreeGrafter"/>
</dbReference>
<dbReference type="RefSeq" id="XP_008711575.1">
    <property type="nucleotide sequence ID" value="XM_008713353.1"/>
</dbReference>
<dbReference type="CDD" id="cd22921">
    <property type="entry name" value="HFD_CENP-X"/>
    <property type="match status" value="1"/>
</dbReference>
<dbReference type="GO" id="GO:0071821">
    <property type="term" value="C:FANCM-MHF complex"/>
    <property type="evidence" value="ECO:0007669"/>
    <property type="project" value="TreeGrafter"/>
</dbReference>
<keyword evidence="5" id="KW-0234">DNA repair</keyword>
<dbReference type="PANTHER" id="PTHR28680:SF1">
    <property type="entry name" value="CENTROMERE PROTEIN X"/>
    <property type="match status" value="1"/>
</dbReference>
<dbReference type="GO" id="GO:0006281">
    <property type="term" value="P:DNA repair"/>
    <property type="evidence" value="ECO:0007669"/>
    <property type="project" value="UniProtKB-KW"/>
</dbReference>
<evidence type="ECO:0000256" key="4">
    <source>
        <dbReference type="ARBA" id="ARBA00023125"/>
    </source>
</evidence>
<sequence>MPAAKRARPSFSPPRPSKSKVAAKSTKPTTASDTTTSRKRGRPSTTSATTGPKRTTKTTKRRQRTPSPHNSSSAPSSPASQASLAATSTRSSSPSRSASPPTTTTNRGPDQFDSATHLLVEVTTASTTTQPSIPLGLIHRIMLEHWQGGEKTKISGDAREVIGCYIETFVREAVVRCAFEAGERGERVGQGEVEGEAEKGWLDVEDLERVGGALVLDF</sequence>
<evidence type="ECO:0000256" key="3">
    <source>
        <dbReference type="ARBA" id="ARBA00022763"/>
    </source>
</evidence>
<feature type="compositionally biased region" description="Low complexity" evidence="7">
    <location>
        <begin position="19"/>
        <end position="35"/>
    </location>
</feature>
<dbReference type="OrthoDB" id="2500381at2759"/>
<feature type="compositionally biased region" description="Basic residues" evidence="7">
    <location>
        <begin position="54"/>
        <end position="64"/>
    </location>
</feature>
<dbReference type="eggNOG" id="ENOG502S98G">
    <property type="taxonomic scope" value="Eukaryota"/>
</dbReference>
<dbReference type="PANTHER" id="PTHR28680">
    <property type="entry name" value="CENTROMERE PROTEIN X"/>
    <property type="match status" value="1"/>
</dbReference>
<keyword evidence="4" id="KW-0238">DNA-binding</keyword>
<accession>W2SFT9</accession>
<comment type="subcellular location">
    <subcellularLocation>
        <location evidence="1">Nucleus</location>
    </subcellularLocation>
</comment>
<protein>
    <submittedName>
        <fullName evidence="8">Uncharacterized protein</fullName>
    </submittedName>
</protein>
<dbReference type="GO" id="GO:0031297">
    <property type="term" value="P:replication fork processing"/>
    <property type="evidence" value="ECO:0007669"/>
    <property type="project" value="TreeGrafter"/>
</dbReference>
<evidence type="ECO:0000256" key="6">
    <source>
        <dbReference type="ARBA" id="ARBA00023242"/>
    </source>
</evidence>
<evidence type="ECO:0000256" key="5">
    <source>
        <dbReference type="ARBA" id="ARBA00023204"/>
    </source>
</evidence>
<name>W2SFT9_CYPE1</name>
<dbReference type="GO" id="GO:0003677">
    <property type="term" value="F:DNA binding"/>
    <property type="evidence" value="ECO:0007669"/>
    <property type="project" value="UniProtKB-KW"/>
</dbReference>
<keyword evidence="9" id="KW-1185">Reference proteome</keyword>
<dbReference type="HOGENOM" id="CLU_071333_0_0_1"/>
<feature type="region of interest" description="Disordered" evidence="7">
    <location>
        <begin position="1"/>
        <end position="112"/>
    </location>
</feature>
<dbReference type="InterPro" id="IPR018552">
    <property type="entry name" value="CENP-X"/>
</dbReference>
<dbReference type="InParanoid" id="W2SFT9"/>
<evidence type="ECO:0000256" key="1">
    <source>
        <dbReference type="ARBA" id="ARBA00004123"/>
    </source>
</evidence>
<evidence type="ECO:0000313" key="9">
    <source>
        <dbReference type="Proteomes" id="UP000030752"/>
    </source>
</evidence>
<dbReference type="Gene3D" id="1.10.20.10">
    <property type="entry name" value="Histone, subunit A"/>
    <property type="match status" value="1"/>
</dbReference>
<feature type="compositionally biased region" description="Low complexity" evidence="7">
    <location>
        <begin position="44"/>
        <end position="53"/>
    </location>
</feature>
<reference evidence="8 9" key="1">
    <citation type="submission" date="2013-03" db="EMBL/GenBank/DDBJ databases">
        <title>The Genome Sequence of Phialophora europaea CBS 101466.</title>
        <authorList>
            <consortium name="The Broad Institute Genomics Platform"/>
            <person name="Cuomo C."/>
            <person name="de Hoog S."/>
            <person name="Gorbushina A."/>
            <person name="Walker B."/>
            <person name="Young S.K."/>
            <person name="Zeng Q."/>
            <person name="Gargeya S."/>
            <person name="Fitzgerald M."/>
            <person name="Haas B."/>
            <person name="Abouelleil A."/>
            <person name="Allen A.W."/>
            <person name="Alvarado L."/>
            <person name="Arachchi H.M."/>
            <person name="Berlin A.M."/>
            <person name="Chapman S.B."/>
            <person name="Gainer-Dewar J."/>
            <person name="Goldberg J."/>
            <person name="Griggs A."/>
            <person name="Gujja S."/>
            <person name="Hansen M."/>
            <person name="Howarth C."/>
            <person name="Imamovic A."/>
            <person name="Ireland A."/>
            <person name="Larimer J."/>
            <person name="McCowan C."/>
            <person name="Murphy C."/>
            <person name="Pearson M."/>
            <person name="Poon T.W."/>
            <person name="Priest M."/>
            <person name="Roberts A."/>
            <person name="Saif S."/>
            <person name="Shea T."/>
            <person name="Sisk P."/>
            <person name="Sykes S."/>
            <person name="Wortman J."/>
            <person name="Nusbaum C."/>
            <person name="Birren B."/>
        </authorList>
    </citation>
    <scope>NUCLEOTIDE SEQUENCE [LARGE SCALE GENOMIC DNA]</scope>
    <source>
        <strain evidence="8 9">CBS 101466</strain>
    </source>
</reference>
<dbReference type="EMBL" id="KB822711">
    <property type="protein sequence ID" value="ETN46863.1"/>
    <property type="molecule type" value="Genomic_DNA"/>
</dbReference>
<organism evidence="8 9">
    <name type="scientific">Cyphellophora europaea (strain CBS 101466)</name>
    <name type="common">Phialophora europaea</name>
    <dbReference type="NCBI Taxonomy" id="1220924"/>
    <lineage>
        <taxon>Eukaryota</taxon>
        <taxon>Fungi</taxon>
        <taxon>Dikarya</taxon>
        <taxon>Ascomycota</taxon>
        <taxon>Pezizomycotina</taxon>
        <taxon>Eurotiomycetes</taxon>
        <taxon>Chaetothyriomycetidae</taxon>
        <taxon>Chaetothyriales</taxon>
        <taxon>Cyphellophoraceae</taxon>
        <taxon>Cyphellophora</taxon>
    </lineage>
</organism>
<dbReference type="GO" id="GO:0046982">
    <property type="term" value="F:protein heterodimerization activity"/>
    <property type="evidence" value="ECO:0007669"/>
    <property type="project" value="InterPro"/>
</dbReference>
<evidence type="ECO:0000256" key="7">
    <source>
        <dbReference type="SAM" id="MobiDB-lite"/>
    </source>
</evidence>
<feature type="compositionally biased region" description="Low complexity" evidence="7">
    <location>
        <begin position="65"/>
        <end position="105"/>
    </location>
</feature>
<keyword evidence="3" id="KW-0227">DNA damage</keyword>
<dbReference type="Proteomes" id="UP000030752">
    <property type="component" value="Unassembled WGS sequence"/>
</dbReference>
<dbReference type="InterPro" id="IPR009072">
    <property type="entry name" value="Histone-fold"/>
</dbReference>
<dbReference type="VEuPathDB" id="FungiDB:HMPREF1541_01052"/>
<dbReference type="GO" id="GO:0051382">
    <property type="term" value="P:kinetochore assembly"/>
    <property type="evidence" value="ECO:0007669"/>
    <property type="project" value="InterPro"/>
</dbReference>
<dbReference type="Pfam" id="PF09415">
    <property type="entry name" value="CENP-X"/>
    <property type="match status" value="1"/>
</dbReference>
<comment type="similarity">
    <text evidence="2">Belongs to the CENP-X/MHF2 family.</text>
</comment>
<dbReference type="AlphaFoldDB" id="W2SFT9"/>
<gene>
    <name evidence="8" type="ORF">HMPREF1541_01052</name>
</gene>
<proteinExistence type="inferred from homology"/>